<comment type="similarity">
    <text evidence="2 10">Belongs to the G-protein coupled receptor 1 family.</text>
</comment>
<evidence type="ECO:0000256" key="4">
    <source>
        <dbReference type="ARBA" id="ARBA00022692"/>
    </source>
</evidence>
<evidence type="ECO:0000313" key="14">
    <source>
        <dbReference type="Proteomes" id="UP000694941"/>
    </source>
</evidence>
<evidence type="ECO:0000256" key="3">
    <source>
        <dbReference type="ARBA" id="ARBA00022475"/>
    </source>
</evidence>
<dbReference type="InterPro" id="IPR000995">
    <property type="entry name" value="Musac_Ach_rcpt"/>
</dbReference>
<dbReference type="PANTHER" id="PTHR24247">
    <property type="entry name" value="5-HYDROXYTRYPTAMINE RECEPTOR"/>
    <property type="match status" value="1"/>
</dbReference>
<protein>
    <submittedName>
        <fullName evidence="15">Muscarinic acetylcholine receptor DM1-like</fullName>
    </submittedName>
</protein>
<sequence>MYSDSNVSWFSNITEFSFGVSGSIDKASYSVSEVILIAIVTGILSLGTVVGNIMVMISFKMDKQLQTISNYFLLSLAIADLWIGLVSMPLFTMYTLLGFWPLGSMICDTWLAFDYLNSNASVLNLLIISFDRYFSVTRPLTYRARRTTKRAAFMIACAWVISLVLWPPWIYSWPYIEGQRKVPEDECFIQFLETNLYITFGTAIAAFYLPVTVMCVLYWRIWKETEQRKKDLTHLQAGQKDVRRKSSSSDYPGEEDGCQRARSDSCIAIKANYVSTSICVEPPIYPQEKSRPQNIKELLMTWCKIDRDPDGQDENSTSHESPGTVTLSSTETPVRSSRTTSLTFQPCQQVLRCGDRGFTLIDQNRPRRSESTTALSDLPSSHRSFSSEAIYIILIRLPTQSSVEGEGESKASIKMILEEGEKAKISAQPVRASESLEILTAQRPASLGLRPNALCVSESALETIRFSLNTKIIHKQIAKHRVPMKKRKQQERKQEKKAAKTLSSILLAFIVTWTPYNVLVLVKTLSPYADNDCIPEGLWNFAYYLCYINSTINPMCYALCNANFRRTYIRILSCK</sequence>
<dbReference type="PANTHER" id="PTHR24247:SF265">
    <property type="entry name" value="MUSCARINIC ACETYLCHOLINE RECEPTOR DM1"/>
    <property type="match status" value="1"/>
</dbReference>
<evidence type="ECO:0000256" key="6">
    <source>
        <dbReference type="ARBA" id="ARBA00023040"/>
    </source>
</evidence>
<dbReference type="Gene3D" id="1.20.1070.10">
    <property type="entry name" value="Rhodopsin 7-helix transmembrane proteins"/>
    <property type="match status" value="2"/>
</dbReference>
<evidence type="ECO:0000256" key="1">
    <source>
        <dbReference type="ARBA" id="ARBA00004651"/>
    </source>
</evidence>
<evidence type="ECO:0000256" key="11">
    <source>
        <dbReference type="SAM" id="MobiDB-lite"/>
    </source>
</evidence>
<evidence type="ECO:0000256" key="8">
    <source>
        <dbReference type="ARBA" id="ARBA00023170"/>
    </source>
</evidence>
<evidence type="ECO:0000256" key="10">
    <source>
        <dbReference type="RuleBase" id="RU000688"/>
    </source>
</evidence>
<feature type="transmembrane region" description="Helical" evidence="12">
    <location>
        <begin position="196"/>
        <end position="219"/>
    </location>
</feature>
<feature type="region of interest" description="Disordered" evidence="11">
    <location>
        <begin position="236"/>
        <end position="259"/>
    </location>
</feature>
<keyword evidence="3" id="KW-1003">Cell membrane</keyword>
<dbReference type="RefSeq" id="XP_022257491.1">
    <property type="nucleotide sequence ID" value="XM_022401783.1"/>
</dbReference>
<evidence type="ECO:0000256" key="7">
    <source>
        <dbReference type="ARBA" id="ARBA00023136"/>
    </source>
</evidence>
<keyword evidence="6 10" id="KW-0297">G-protein coupled receptor</keyword>
<keyword evidence="7 12" id="KW-0472">Membrane</keyword>
<evidence type="ECO:0000256" key="5">
    <source>
        <dbReference type="ARBA" id="ARBA00022989"/>
    </source>
</evidence>
<accession>A0ABM1TNN5</accession>
<dbReference type="GeneID" id="106473330"/>
<evidence type="ECO:0000313" key="15">
    <source>
        <dbReference type="RefSeq" id="XP_022257491.1"/>
    </source>
</evidence>
<feature type="transmembrane region" description="Helical" evidence="12">
    <location>
        <begin position="71"/>
        <end position="97"/>
    </location>
</feature>
<feature type="transmembrane region" description="Helical" evidence="12">
    <location>
        <begin position="502"/>
        <end position="521"/>
    </location>
</feature>
<proteinExistence type="inferred from homology"/>
<evidence type="ECO:0000256" key="2">
    <source>
        <dbReference type="ARBA" id="ARBA00010663"/>
    </source>
</evidence>
<feature type="compositionally biased region" description="Polar residues" evidence="11">
    <location>
        <begin position="314"/>
        <end position="341"/>
    </location>
</feature>
<dbReference type="PRINTS" id="PR00243">
    <property type="entry name" value="MUSCARINICR"/>
</dbReference>
<dbReference type="Proteomes" id="UP000694941">
    <property type="component" value="Unplaced"/>
</dbReference>
<reference evidence="15" key="1">
    <citation type="submission" date="2025-08" db="UniProtKB">
        <authorList>
            <consortium name="RefSeq"/>
        </authorList>
    </citation>
    <scope>IDENTIFICATION</scope>
    <source>
        <tissue evidence="15">Muscle</tissue>
    </source>
</reference>
<feature type="transmembrane region" description="Helical" evidence="12">
    <location>
        <begin position="34"/>
        <end position="59"/>
    </location>
</feature>
<name>A0ABM1TNN5_LIMPO</name>
<keyword evidence="4 10" id="KW-0812">Transmembrane</keyword>
<dbReference type="SUPFAM" id="SSF81321">
    <property type="entry name" value="Family A G protein-coupled receptor-like"/>
    <property type="match status" value="1"/>
</dbReference>
<feature type="region of interest" description="Disordered" evidence="11">
    <location>
        <begin position="308"/>
        <end position="341"/>
    </location>
</feature>
<feature type="region of interest" description="Disordered" evidence="11">
    <location>
        <begin position="362"/>
        <end position="381"/>
    </location>
</feature>
<keyword evidence="14" id="KW-1185">Reference proteome</keyword>
<dbReference type="PRINTS" id="PR00237">
    <property type="entry name" value="GPCRRHODOPSN"/>
</dbReference>
<keyword evidence="8 10" id="KW-0675">Receptor</keyword>
<feature type="domain" description="G-protein coupled receptors family 1 profile" evidence="13">
    <location>
        <begin position="51"/>
        <end position="557"/>
    </location>
</feature>
<feature type="compositionally biased region" description="Polar residues" evidence="11">
    <location>
        <begin position="371"/>
        <end position="381"/>
    </location>
</feature>
<feature type="transmembrane region" description="Helical" evidence="12">
    <location>
        <begin position="151"/>
        <end position="176"/>
    </location>
</feature>
<evidence type="ECO:0000256" key="12">
    <source>
        <dbReference type="SAM" id="Phobius"/>
    </source>
</evidence>
<dbReference type="InterPro" id="IPR000276">
    <property type="entry name" value="GPCR_Rhodpsn"/>
</dbReference>
<keyword evidence="9 10" id="KW-0807">Transducer</keyword>
<keyword evidence="5 12" id="KW-1133">Transmembrane helix</keyword>
<dbReference type="PROSITE" id="PS00237">
    <property type="entry name" value="G_PROTEIN_RECEP_F1_1"/>
    <property type="match status" value="1"/>
</dbReference>
<dbReference type="PROSITE" id="PS50262">
    <property type="entry name" value="G_PROTEIN_RECEP_F1_2"/>
    <property type="match status" value="1"/>
</dbReference>
<feature type="transmembrane region" description="Helical" evidence="12">
    <location>
        <begin position="541"/>
        <end position="560"/>
    </location>
</feature>
<feature type="transmembrane region" description="Helical" evidence="12">
    <location>
        <begin position="109"/>
        <end position="130"/>
    </location>
</feature>
<dbReference type="Pfam" id="PF00001">
    <property type="entry name" value="7tm_1"/>
    <property type="match status" value="2"/>
</dbReference>
<gene>
    <name evidence="15" type="primary">LOC106473330</name>
</gene>
<dbReference type="InterPro" id="IPR017452">
    <property type="entry name" value="GPCR_Rhodpsn_7TM"/>
</dbReference>
<evidence type="ECO:0000259" key="13">
    <source>
        <dbReference type="PROSITE" id="PS50262"/>
    </source>
</evidence>
<organism evidence="14 15">
    <name type="scientific">Limulus polyphemus</name>
    <name type="common">Atlantic horseshoe crab</name>
    <dbReference type="NCBI Taxonomy" id="6850"/>
    <lineage>
        <taxon>Eukaryota</taxon>
        <taxon>Metazoa</taxon>
        <taxon>Ecdysozoa</taxon>
        <taxon>Arthropoda</taxon>
        <taxon>Chelicerata</taxon>
        <taxon>Merostomata</taxon>
        <taxon>Xiphosura</taxon>
        <taxon>Limulidae</taxon>
        <taxon>Limulus</taxon>
    </lineage>
</organism>
<comment type="subcellular location">
    <subcellularLocation>
        <location evidence="1">Cell membrane</location>
        <topology evidence="1">Multi-pass membrane protein</topology>
    </subcellularLocation>
</comment>
<evidence type="ECO:0000256" key="9">
    <source>
        <dbReference type="ARBA" id="ARBA00023224"/>
    </source>
</evidence>